<feature type="transmembrane region" description="Helical" evidence="5">
    <location>
        <begin position="101"/>
        <end position="127"/>
    </location>
</feature>
<dbReference type="GO" id="GO:0005384">
    <property type="term" value="F:manganese ion transmembrane transporter activity"/>
    <property type="evidence" value="ECO:0007669"/>
    <property type="project" value="TreeGrafter"/>
</dbReference>
<evidence type="ECO:0000256" key="4">
    <source>
        <dbReference type="ARBA" id="ARBA00023136"/>
    </source>
</evidence>
<feature type="transmembrane region" description="Helical" evidence="5">
    <location>
        <begin position="344"/>
        <end position="362"/>
    </location>
</feature>
<feature type="transmembrane region" description="Helical" evidence="5">
    <location>
        <begin position="25"/>
        <end position="47"/>
    </location>
</feature>
<evidence type="ECO:0000256" key="5">
    <source>
        <dbReference type="SAM" id="Phobius"/>
    </source>
</evidence>
<dbReference type="Pfam" id="PF01566">
    <property type="entry name" value="Nramp"/>
    <property type="match status" value="1"/>
</dbReference>
<dbReference type="GO" id="GO:0015086">
    <property type="term" value="F:cadmium ion transmembrane transporter activity"/>
    <property type="evidence" value="ECO:0007669"/>
    <property type="project" value="TreeGrafter"/>
</dbReference>
<dbReference type="GO" id="GO:0005886">
    <property type="term" value="C:plasma membrane"/>
    <property type="evidence" value="ECO:0007669"/>
    <property type="project" value="TreeGrafter"/>
</dbReference>
<dbReference type="InterPro" id="IPR001046">
    <property type="entry name" value="NRAMP_fam"/>
</dbReference>
<feature type="transmembrane region" description="Helical" evidence="5">
    <location>
        <begin position="242"/>
        <end position="263"/>
    </location>
</feature>
<feature type="transmembrane region" description="Helical" evidence="5">
    <location>
        <begin position="292"/>
        <end position="317"/>
    </location>
</feature>
<dbReference type="EMBL" id="SRHY01000044">
    <property type="protein sequence ID" value="TFJ91646.1"/>
    <property type="molecule type" value="Genomic_DNA"/>
</dbReference>
<comment type="subcellular location">
    <subcellularLocation>
        <location evidence="1">Membrane</location>
        <topology evidence="1">Multi-pass membrane protein</topology>
    </subcellularLocation>
</comment>
<protein>
    <submittedName>
        <fullName evidence="6">Divalent metal cation transporter</fullName>
    </submittedName>
</protein>
<dbReference type="PANTHER" id="PTHR11706:SF3">
    <property type="entry name" value="METAL ION TRANSPORT PROTEIN"/>
    <property type="match status" value="1"/>
</dbReference>
<dbReference type="GO" id="GO:0034755">
    <property type="term" value="P:iron ion transmembrane transport"/>
    <property type="evidence" value="ECO:0007669"/>
    <property type="project" value="TreeGrafter"/>
</dbReference>
<reference evidence="6 7" key="1">
    <citation type="submission" date="2019-03" db="EMBL/GenBank/DDBJ databases">
        <title>Genome sequence of Lentibacillus salicampi ATCC BAA-719.</title>
        <authorList>
            <person name="Maclea K.S."/>
            <person name="Simoes Junior M."/>
        </authorList>
    </citation>
    <scope>NUCLEOTIDE SEQUENCE [LARGE SCALE GENOMIC DNA]</scope>
    <source>
        <strain evidence="6 7">ATCC BAA-719</strain>
    </source>
</reference>
<evidence type="ECO:0000256" key="1">
    <source>
        <dbReference type="ARBA" id="ARBA00004141"/>
    </source>
</evidence>
<accession>A0A4Y9A7C4</accession>
<feature type="transmembrane region" description="Helical" evidence="5">
    <location>
        <begin position="404"/>
        <end position="423"/>
    </location>
</feature>
<keyword evidence="3 5" id="KW-1133">Transmembrane helix</keyword>
<dbReference type="OrthoDB" id="9787548at2"/>
<keyword evidence="7" id="KW-1185">Reference proteome</keyword>
<organism evidence="6 7">
    <name type="scientific">Lentibacillus salicampi</name>
    <dbReference type="NCBI Taxonomy" id="175306"/>
    <lineage>
        <taxon>Bacteria</taxon>
        <taxon>Bacillati</taxon>
        <taxon>Bacillota</taxon>
        <taxon>Bacilli</taxon>
        <taxon>Bacillales</taxon>
        <taxon>Bacillaceae</taxon>
        <taxon>Lentibacillus</taxon>
    </lineage>
</organism>
<sequence length="426" mass="46708">MKDKSHAVDLSAPEPASNTSKRKKIVIGPGIVLAATGIGAGEVVISAVTGAEFGLVLIWAVVLGALLKFALTEGVGRWTLATGQTIMEGWRSLGKWTMGYFFLYVTLFGLIYGAAIATACGLMAYAMFPAIPVWSWAILHSIAGFILIWFSRYKLFERMITILIGIMFVTVIGSAIMLIPSLSDLPAEAFIPGIPDSSIYQILAIVGGLGGTMALAAYGYWVREKGWQDKHDIPVMRIDASIAYIVTGLFCVAMMIISTQFLYGTSLSLSGAEGMRDFLGIYGDRFGTGAQIFLNIGFWAATFSSMLGSWNGIPYLFADFIRVRKLKNTTQINSANPVTEKDPAYRFFLAWLTFPSMLLLIFDQPVSIVMLYSALGSLFMPFVAITLLVLLNSRKVHPGYRNKFIHNAIFVFVLITFIFLGVMDFV</sequence>
<comment type="caution">
    <text evidence="6">The sequence shown here is derived from an EMBL/GenBank/DDBJ whole genome shotgun (WGS) entry which is preliminary data.</text>
</comment>
<evidence type="ECO:0000256" key="3">
    <source>
        <dbReference type="ARBA" id="ARBA00022989"/>
    </source>
</evidence>
<keyword evidence="4 5" id="KW-0472">Membrane</keyword>
<feature type="transmembrane region" description="Helical" evidence="5">
    <location>
        <begin position="162"/>
        <end position="179"/>
    </location>
</feature>
<evidence type="ECO:0000256" key="2">
    <source>
        <dbReference type="ARBA" id="ARBA00022692"/>
    </source>
</evidence>
<dbReference type="NCBIfam" id="NF037982">
    <property type="entry name" value="Nramp_1"/>
    <property type="match status" value="2"/>
</dbReference>
<name>A0A4Y9A7C4_9BACI</name>
<dbReference type="AlphaFoldDB" id="A0A4Y9A7C4"/>
<feature type="transmembrane region" description="Helical" evidence="5">
    <location>
        <begin position="199"/>
        <end position="221"/>
    </location>
</feature>
<dbReference type="Proteomes" id="UP000298484">
    <property type="component" value="Unassembled WGS sequence"/>
</dbReference>
<evidence type="ECO:0000313" key="7">
    <source>
        <dbReference type="Proteomes" id="UP000298484"/>
    </source>
</evidence>
<gene>
    <name evidence="6" type="ORF">E4U82_16595</name>
</gene>
<dbReference type="RefSeq" id="WP_135111293.1">
    <property type="nucleotide sequence ID" value="NZ_SRHY01000044.1"/>
</dbReference>
<feature type="transmembrane region" description="Helical" evidence="5">
    <location>
        <begin position="53"/>
        <end position="71"/>
    </location>
</feature>
<proteinExistence type="predicted"/>
<feature type="transmembrane region" description="Helical" evidence="5">
    <location>
        <begin position="368"/>
        <end position="392"/>
    </location>
</feature>
<evidence type="ECO:0000313" key="6">
    <source>
        <dbReference type="EMBL" id="TFJ91646.1"/>
    </source>
</evidence>
<feature type="transmembrane region" description="Helical" evidence="5">
    <location>
        <begin position="133"/>
        <end position="150"/>
    </location>
</feature>
<dbReference type="PANTHER" id="PTHR11706">
    <property type="entry name" value="SOLUTE CARRIER PROTEIN FAMILY 11 MEMBER"/>
    <property type="match status" value="1"/>
</dbReference>
<keyword evidence="2 5" id="KW-0812">Transmembrane</keyword>